<keyword evidence="3" id="KW-1185">Reference proteome</keyword>
<evidence type="ECO:0000313" key="2">
    <source>
        <dbReference type="EMBL" id="MXV17965.1"/>
    </source>
</evidence>
<dbReference type="EMBL" id="WVHS01000007">
    <property type="protein sequence ID" value="MXV17965.1"/>
    <property type="molecule type" value="Genomic_DNA"/>
</dbReference>
<keyword evidence="1" id="KW-0472">Membrane</keyword>
<sequence>MDQEGKKEENIEAVLLESAGKENPFTVPGGYFAALESSITGQVRLEALKAGMPAPFLVPEGYFNDLQLRINSQLPVTKVRRMRPWINYAAAACVTLVIGTTLYMNFSKPSFERQLEAIPDEEIISYLENNSDTGDTDLILDNLAANSGTTDNAAGLTDKEVEAYLEATR</sequence>
<dbReference type="Proteomes" id="UP000451233">
    <property type="component" value="Unassembled WGS sequence"/>
</dbReference>
<name>A0A7K1Y3W3_9SPHI</name>
<keyword evidence="1" id="KW-0812">Transmembrane</keyword>
<feature type="transmembrane region" description="Helical" evidence="1">
    <location>
        <begin position="85"/>
        <end position="106"/>
    </location>
</feature>
<dbReference type="RefSeq" id="WP_160908970.1">
    <property type="nucleotide sequence ID" value="NZ_WVHS01000007.1"/>
</dbReference>
<organism evidence="2 3">
    <name type="scientific">Hufsiella ginkgonis</name>
    <dbReference type="NCBI Taxonomy" id="2695274"/>
    <lineage>
        <taxon>Bacteria</taxon>
        <taxon>Pseudomonadati</taxon>
        <taxon>Bacteroidota</taxon>
        <taxon>Sphingobacteriia</taxon>
        <taxon>Sphingobacteriales</taxon>
        <taxon>Sphingobacteriaceae</taxon>
        <taxon>Hufsiella</taxon>
    </lineage>
</organism>
<accession>A0A7K1Y3W3</accession>
<comment type="caution">
    <text evidence="2">The sequence shown here is derived from an EMBL/GenBank/DDBJ whole genome shotgun (WGS) entry which is preliminary data.</text>
</comment>
<gene>
    <name evidence="2" type="ORF">GS398_21900</name>
</gene>
<evidence type="ECO:0000256" key="1">
    <source>
        <dbReference type="SAM" id="Phobius"/>
    </source>
</evidence>
<keyword evidence="1" id="KW-1133">Transmembrane helix</keyword>
<dbReference type="AlphaFoldDB" id="A0A7K1Y3W3"/>
<reference evidence="2 3" key="1">
    <citation type="submission" date="2019-11" db="EMBL/GenBank/DDBJ databases">
        <title>Pedobacter sp. HMF7056 Genome sequencing and assembly.</title>
        <authorList>
            <person name="Kang H."/>
            <person name="Kim H."/>
            <person name="Joh K."/>
        </authorList>
    </citation>
    <scope>NUCLEOTIDE SEQUENCE [LARGE SCALE GENOMIC DNA]</scope>
    <source>
        <strain evidence="2 3">HMF7056</strain>
    </source>
</reference>
<protein>
    <submittedName>
        <fullName evidence="2">Uncharacterized protein</fullName>
    </submittedName>
</protein>
<proteinExistence type="predicted"/>
<evidence type="ECO:0000313" key="3">
    <source>
        <dbReference type="Proteomes" id="UP000451233"/>
    </source>
</evidence>